<dbReference type="CDD" id="cd19896">
    <property type="entry name" value="DSRM_RED2_rpt1"/>
    <property type="match status" value="1"/>
</dbReference>
<sequence length="791" mass="88767">MMEKSFLSPMERSIILTLRERGRNRTRRKRVALVSFPFKVNPSPIHRFQDPLGAPSRRDRQAYLANPLKEKVSMLSALIAPFKYISPGTSSTEDEDSLSTSSAEVKENRNIGNLEDRSIGPGECQSTRSGSSGLKRKRPLEEDNNGHLCQLRLIYKKLSWSEAPKNALVQLNELRPGLQYRMVSQTGPVHAPVFSIAVEVNGLTFEGTGPTKKKAKMRAAELALKSFIQFPNAPQAHLAMGSISNPSADFTSDQADFPDTLFKEFESSSCSDRLSLCNSETESELLSSELLRHGRLLRHTLDLMVQAQQRLGGIVQESEAPKSPVAVLNELRPGLRYACLSERAEGRRLRSFVMAVRVDGRIFEGYGRSKKLAKNQAAQYALQALFNIRTAPEGRTGLKASRQSCPHLPQDFADSIFHLVREKYRSLVGGCSPVHARHKSLAGIVMTRGLDLRHAQVVALSTGTKCINGEYLSDQGQVVNDCHAEVTARRALLRFLYSQLELFVSKRPEDWEESIFVHHKECGYRLRDNIHFHMYISTSPCGDGRLNSPYEITADLHSSRHLMRKHRSHLRTKIESGEGTVPVRCRGPAQTWDGVLQGEHLITMSCTDKLTRWNILGLQGALLSHFVEPVYLHSMTVGSLRHTGHLGRVLNQRQERLGPLPATYRRNQPLLSGLSSADYQQPGKASCVSVNWTLGDAQLEVVNTATGRRRDSGTPSRLCKHALFTRWNRLYRKLGIHASSSADRQLMYGEAKMAARPYQTAKQQWFRSLQEMGLGTWVKKPPEQEQFLLSD</sequence>
<dbReference type="GO" id="GO:0006382">
    <property type="term" value="P:adenosine to inosine editing"/>
    <property type="evidence" value="ECO:0007669"/>
    <property type="project" value="TreeGrafter"/>
</dbReference>
<dbReference type="GO" id="GO:0006396">
    <property type="term" value="P:RNA processing"/>
    <property type="evidence" value="ECO:0007669"/>
    <property type="project" value="InterPro"/>
</dbReference>
<dbReference type="GO" id="GO:0003725">
    <property type="term" value="F:double-stranded RNA binding"/>
    <property type="evidence" value="ECO:0007669"/>
    <property type="project" value="TreeGrafter"/>
</dbReference>
<protein>
    <submittedName>
        <fullName evidence="5">Adenosine deaminase RNA specific B2 (inactive)</fullName>
    </submittedName>
</protein>
<proteinExistence type="predicted"/>
<dbReference type="FunFam" id="3.30.160.20:FF:000009">
    <property type="entry name" value="Adenosine deaminase RNA-specific B2 (inactive)"/>
    <property type="match status" value="1"/>
</dbReference>
<dbReference type="InterPro" id="IPR002466">
    <property type="entry name" value="A_deamin"/>
</dbReference>
<dbReference type="PANTHER" id="PTHR10910">
    <property type="entry name" value="EUKARYOTE SPECIFIC DSRNA BINDING PROTEIN"/>
    <property type="match status" value="1"/>
</dbReference>
<dbReference type="PROSITE" id="PS50137">
    <property type="entry name" value="DS_RBD"/>
    <property type="match status" value="2"/>
</dbReference>
<reference evidence="5" key="1">
    <citation type="submission" date="2025-08" db="UniProtKB">
        <authorList>
            <consortium name="Ensembl"/>
        </authorList>
    </citation>
    <scope>IDENTIFICATION</scope>
</reference>
<dbReference type="SMART" id="SM00358">
    <property type="entry name" value="DSRM"/>
    <property type="match status" value="2"/>
</dbReference>
<accession>A0A3Q2W8B3</accession>
<dbReference type="Proteomes" id="UP000264840">
    <property type="component" value="Unplaced"/>
</dbReference>
<evidence type="ECO:0000313" key="5">
    <source>
        <dbReference type="Ensembl" id="ENSHBUP00000021828.1"/>
    </source>
</evidence>
<evidence type="ECO:0000259" key="3">
    <source>
        <dbReference type="PROSITE" id="PS50137"/>
    </source>
</evidence>
<keyword evidence="6" id="KW-1185">Reference proteome</keyword>
<organism evidence="5 6">
    <name type="scientific">Haplochromis burtoni</name>
    <name type="common">Burton's mouthbrooder</name>
    <name type="synonym">Chromis burtoni</name>
    <dbReference type="NCBI Taxonomy" id="8153"/>
    <lineage>
        <taxon>Eukaryota</taxon>
        <taxon>Metazoa</taxon>
        <taxon>Chordata</taxon>
        <taxon>Craniata</taxon>
        <taxon>Vertebrata</taxon>
        <taxon>Euteleostomi</taxon>
        <taxon>Actinopterygii</taxon>
        <taxon>Neopterygii</taxon>
        <taxon>Teleostei</taxon>
        <taxon>Neoteleostei</taxon>
        <taxon>Acanthomorphata</taxon>
        <taxon>Ovalentaria</taxon>
        <taxon>Cichlomorphae</taxon>
        <taxon>Cichliformes</taxon>
        <taxon>Cichlidae</taxon>
        <taxon>African cichlids</taxon>
        <taxon>Pseudocrenilabrinae</taxon>
        <taxon>Haplochromini</taxon>
        <taxon>Haplochromis</taxon>
    </lineage>
</organism>
<dbReference type="GO" id="GO:0003726">
    <property type="term" value="F:double-stranded RNA adenosine deaminase activity"/>
    <property type="evidence" value="ECO:0007669"/>
    <property type="project" value="TreeGrafter"/>
</dbReference>
<dbReference type="GeneTree" id="ENSGT00940000157252"/>
<dbReference type="Ensembl" id="ENSHBUT00000015250.1">
    <property type="protein sequence ID" value="ENSHBUP00000021828.1"/>
    <property type="gene ID" value="ENSHBUG00000001752.1"/>
</dbReference>
<feature type="region of interest" description="Disordered" evidence="2">
    <location>
        <begin position="88"/>
        <end position="141"/>
    </location>
</feature>
<dbReference type="AlphaFoldDB" id="A0A3Q2W8B3"/>
<reference evidence="5" key="2">
    <citation type="submission" date="2025-09" db="UniProtKB">
        <authorList>
            <consortium name="Ensembl"/>
        </authorList>
    </citation>
    <scope>IDENTIFICATION</scope>
</reference>
<dbReference type="Pfam" id="PF00035">
    <property type="entry name" value="dsrm"/>
    <property type="match status" value="2"/>
</dbReference>
<dbReference type="Pfam" id="PF02137">
    <property type="entry name" value="A_deamin"/>
    <property type="match status" value="1"/>
</dbReference>
<feature type="compositionally biased region" description="Basic and acidic residues" evidence="2">
    <location>
        <begin position="104"/>
        <end position="118"/>
    </location>
</feature>
<dbReference type="InterPro" id="IPR014720">
    <property type="entry name" value="dsRBD_dom"/>
</dbReference>
<dbReference type="GO" id="GO:0005730">
    <property type="term" value="C:nucleolus"/>
    <property type="evidence" value="ECO:0007669"/>
    <property type="project" value="TreeGrafter"/>
</dbReference>
<evidence type="ECO:0000259" key="4">
    <source>
        <dbReference type="PROSITE" id="PS50141"/>
    </source>
</evidence>
<dbReference type="PANTHER" id="PTHR10910:SF17">
    <property type="entry name" value="DOUBLE-STRANDED RNA-SPECIFIC EDITASE B2"/>
    <property type="match status" value="1"/>
</dbReference>
<keyword evidence="1" id="KW-0694">RNA-binding</keyword>
<feature type="domain" description="A to I editase" evidence="4">
    <location>
        <begin position="459"/>
        <end position="787"/>
    </location>
</feature>
<dbReference type="GO" id="GO:0005737">
    <property type="term" value="C:cytoplasm"/>
    <property type="evidence" value="ECO:0007669"/>
    <property type="project" value="TreeGrafter"/>
</dbReference>
<dbReference type="CDD" id="cd19899">
    <property type="entry name" value="DSRM_RED2_rpt2"/>
    <property type="match status" value="1"/>
</dbReference>
<feature type="domain" description="DRBM" evidence="3">
    <location>
        <begin position="320"/>
        <end position="387"/>
    </location>
</feature>
<name>A0A3Q2W8B3_HAPBU</name>
<dbReference type="PROSITE" id="PS50141">
    <property type="entry name" value="A_DEAMIN_EDITASE"/>
    <property type="match status" value="1"/>
</dbReference>
<dbReference type="SUPFAM" id="SSF54768">
    <property type="entry name" value="dsRNA-binding domain-like"/>
    <property type="match status" value="2"/>
</dbReference>
<dbReference type="InterPro" id="IPR044460">
    <property type="entry name" value="ADAR3_DSRM_1"/>
</dbReference>
<dbReference type="Gene3D" id="3.30.160.20">
    <property type="match status" value="2"/>
</dbReference>
<feature type="domain" description="DRBM" evidence="3">
    <location>
        <begin position="163"/>
        <end position="229"/>
    </location>
</feature>
<evidence type="ECO:0000256" key="2">
    <source>
        <dbReference type="SAM" id="MobiDB-lite"/>
    </source>
</evidence>
<dbReference type="STRING" id="8153.ENSHBUP00000021828"/>
<evidence type="ECO:0000256" key="1">
    <source>
        <dbReference type="PROSITE-ProRule" id="PRU00266"/>
    </source>
</evidence>
<dbReference type="SMART" id="SM00552">
    <property type="entry name" value="ADEAMc"/>
    <property type="match status" value="1"/>
</dbReference>
<dbReference type="GO" id="GO:0008251">
    <property type="term" value="F:tRNA-specific adenosine deaminase activity"/>
    <property type="evidence" value="ECO:0007669"/>
    <property type="project" value="TreeGrafter"/>
</dbReference>
<evidence type="ECO:0000313" key="6">
    <source>
        <dbReference type="Proteomes" id="UP000264840"/>
    </source>
</evidence>